<evidence type="ECO:0000313" key="2">
    <source>
        <dbReference type="EMBL" id="GFH44308.1"/>
    </source>
</evidence>
<feature type="region of interest" description="Disordered" evidence="1">
    <location>
        <begin position="1"/>
        <end position="30"/>
    </location>
</feature>
<proteinExistence type="predicted"/>
<name>A0AAD3CEU4_9STRA</name>
<sequence>MKMELNNRKRQIQDMELSCTSSTNKKKPFSTECNHQLQFLYDGRQQRHQVPVRRASTPSRAATPPLYVFENPPVEEQKQEATRSGTPSDTRRDSISSYENIVYMTHSTDDTPPRGNEPANQVRSHQKRDKQKHNSQFLAALDKELLLPDHLQSPPSYPPASCEKKEHKKNYSFHESATLPGGFGSPQQQSSRPMHAFNTNQRMMMTHQYHHPTSSSLHPASSYPGQVKKYMTAMIVIKEKKCDDDTNANDSTPPHEEVYDDHIKIWNDDEEQVRLERHFNPKWQVDFLSMFYGPEGKVDNDRTPSTNSPAKGQKNEKKVSNTIFKSIQEDKQKKTEEVILVDATNKDASNTDKSSSNTSSPLSLQEAAENLFDAMDVSDATRDAIARFEDQMQINRREFFSSAIRDIR</sequence>
<dbReference type="EMBL" id="BLLK01000019">
    <property type="protein sequence ID" value="GFH44308.1"/>
    <property type="molecule type" value="Genomic_DNA"/>
</dbReference>
<dbReference type="Proteomes" id="UP001054902">
    <property type="component" value="Unassembled WGS sequence"/>
</dbReference>
<feature type="compositionally biased region" description="Basic and acidic residues" evidence="1">
    <location>
        <begin position="1"/>
        <end position="13"/>
    </location>
</feature>
<reference evidence="2 3" key="1">
    <citation type="journal article" date="2021" name="Sci. Rep.">
        <title>The genome of the diatom Chaetoceros tenuissimus carries an ancient integrated fragment of an extant virus.</title>
        <authorList>
            <person name="Hongo Y."/>
            <person name="Kimura K."/>
            <person name="Takaki Y."/>
            <person name="Yoshida Y."/>
            <person name="Baba S."/>
            <person name="Kobayashi G."/>
            <person name="Nagasaki K."/>
            <person name="Hano T."/>
            <person name="Tomaru Y."/>
        </authorList>
    </citation>
    <scope>NUCLEOTIDE SEQUENCE [LARGE SCALE GENOMIC DNA]</scope>
    <source>
        <strain evidence="2 3">NIES-3715</strain>
    </source>
</reference>
<keyword evidence="3" id="KW-1185">Reference proteome</keyword>
<evidence type="ECO:0000313" key="3">
    <source>
        <dbReference type="Proteomes" id="UP001054902"/>
    </source>
</evidence>
<dbReference type="AlphaFoldDB" id="A0AAD3CEU4"/>
<evidence type="ECO:0000256" key="1">
    <source>
        <dbReference type="SAM" id="MobiDB-lite"/>
    </source>
</evidence>
<comment type="caution">
    <text evidence="2">The sequence shown here is derived from an EMBL/GenBank/DDBJ whole genome shotgun (WGS) entry which is preliminary data.</text>
</comment>
<feature type="region of interest" description="Disordered" evidence="1">
    <location>
        <begin position="42"/>
        <end position="134"/>
    </location>
</feature>
<protein>
    <submittedName>
        <fullName evidence="2">Uncharacterized protein</fullName>
    </submittedName>
</protein>
<feature type="region of interest" description="Disordered" evidence="1">
    <location>
        <begin position="296"/>
        <end position="321"/>
    </location>
</feature>
<feature type="compositionally biased region" description="Basic residues" evidence="1">
    <location>
        <begin position="124"/>
        <end position="133"/>
    </location>
</feature>
<organism evidence="2 3">
    <name type="scientific">Chaetoceros tenuissimus</name>
    <dbReference type="NCBI Taxonomy" id="426638"/>
    <lineage>
        <taxon>Eukaryota</taxon>
        <taxon>Sar</taxon>
        <taxon>Stramenopiles</taxon>
        <taxon>Ochrophyta</taxon>
        <taxon>Bacillariophyta</taxon>
        <taxon>Coscinodiscophyceae</taxon>
        <taxon>Chaetocerotophycidae</taxon>
        <taxon>Chaetocerotales</taxon>
        <taxon>Chaetocerotaceae</taxon>
        <taxon>Chaetoceros</taxon>
    </lineage>
</organism>
<gene>
    <name evidence="2" type="ORF">CTEN210_00782</name>
</gene>
<accession>A0AAD3CEU4</accession>